<proteinExistence type="predicted"/>
<protein>
    <submittedName>
        <fullName evidence="2">Uncharacterized protein LOC101680667</fullName>
    </submittedName>
</protein>
<name>A0A8U0MR78_MUSPF</name>
<dbReference type="Proteomes" id="UP000000715">
    <property type="component" value="Unplaced"/>
</dbReference>
<sequence>MHSCHNWSKEAEMKKIEIQTDPSTDLPRITLSKGRKQLWAHPDPAAKFRLSPRSPAVWLKVRGQEPHVLSGCLTLRAFFVCVRTCQPARCCACWVLKKIPASCSIVLGVQRLVEPFLGLQPLGYFSGKALGPRSLFFLFFGNYGALCENKGIWILFRKNVTYKQIALENLGLTLSAWVRHRESPTLCCFLAGNHLLFLFCMLSLAAQRAMPPLLASPFPLFRAQVFASAPALSGMFLPSLSASPQLFLKTPLQHLPLSSQFPRWLVAPLLYCVALDNIKFKYSAPLIFLFFSDNNPGSYF</sequence>
<keyword evidence="1" id="KW-1185">Reference proteome</keyword>
<dbReference type="GeneID" id="101680667"/>
<dbReference type="RefSeq" id="XP_004751695.1">
    <property type="nucleotide sequence ID" value="XM_004751638.3"/>
</dbReference>
<reference evidence="2" key="1">
    <citation type="submission" date="2025-08" db="UniProtKB">
        <authorList>
            <consortium name="RefSeq"/>
        </authorList>
    </citation>
    <scope>IDENTIFICATION</scope>
    <source>
        <tissue evidence="2">Brain</tissue>
    </source>
</reference>
<evidence type="ECO:0000313" key="1">
    <source>
        <dbReference type="Proteomes" id="UP000000715"/>
    </source>
</evidence>
<gene>
    <name evidence="2" type="primary">LOC101680667</name>
</gene>
<evidence type="ECO:0000313" key="2">
    <source>
        <dbReference type="RefSeq" id="XP_004751695.1"/>
    </source>
</evidence>
<dbReference type="KEGG" id="mpuf:101680667"/>
<dbReference type="AlphaFoldDB" id="A0A8U0MR78"/>
<organism evidence="1 2">
    <name type="scientific">Mustela putorius furo</name>
    <name type="common">European domestic ferret</name>
    <name type="synonym">Mustela furo</name>
    <dbReference type="NCBI Taxonomy" id="9669"/>
    <lineage>
        <taxon>Eukaryota</taxon>
        <taxon>Metazoa</taxon>
        <taxon>Chordata</taxon>
        <taxon>Craniata</taxon>
        <taxon>Vertebrata</taxon>
        <taxon>Euteleostomi</taxon>
        <taxon>Mammalia</taxon>
        <taxon>Eutheria</taxon>
        <taxon>Laurasiatheria</taxon>
        <taxon>Carnivora</taxon>
        <taxon>Caniformia</taxon>
        <taxon>Musteloidea</taxon>
        <taxon>Mustelidae</taxon>
        <taxon>Mustelinae</taxon>
        <taxon>Mustela</taxon>
    </lineage>
</organism>
<accession>A0A8U0MR78</accession>